<dbReference type="Proteomes" id="UP000680348">
    <property type="component" value="Unassembled WGS sequence"/>
</dbReference>
<comment type="caution">
    <text evidence="2">The sequence shown here is derived from an EMBL/GenBank/DDBJ whole genome shotgun (WGS) entry which is preliminary data.</text>
</comment>
<accession>A0A942DWM9</accession>
<dbReference type="EMBL" id="JAGWCR010000003">
    <property type="protein sequence ID" value="MBS3648511.1"/>
    <property type="molecule type" value="Genomic_DNA"/>
</dbReference>
<gene>
    <name evidence="2" type="ORF">KEU06_07700</name>
</gene>
<dbReference type="AlphaFoldDB" id="A0A942DWM9"/>
<evidence type="ECO:0000256" key="1">
    <source>
        <dbReference type="SAM" id="Coils"/>
    </source>
</evidence>
<sequence length="73" mass="7905">MTTKNGSPWDPQEVQQLRSLAESGLSAQQIAEKMLRTPVGIRSKAAALKLALRTARRRAMAANAEADGTKAER</sequence>
<reference evidence="2" key="1">
    <citation type="submission" date="2021-04" db="EMBL/GenBank/DDBJ databases">
        <title>Pseudaminobacter soli sp. nov., isolated from paddy soil contaminated by heavy metals.</title>
        <authorList>
            <person name="Zhang K."/>
        </authorList>
    </citation>
    <scope>NUCLEOTIDE SEQUENCE</scope>
    <source>
        <strain evidence="2">19-2017</strain>
    </source>
</reference>
<keyword evidence="3" id="KW-1185">Reference proteome</keyword>
<name>A0A942DWM9_9HYPH</name>
<dbReference type="RefSeq" id="WP_188254056.1">
    <property type="nucleotide sequence ID" value="NZ_JABVCF010000003.1"/>
</dbReference>
<organism evidence="2 3">
    <name type="scientific">Pseudaminobacter soli</name>
    <name type="common">ex Zhang et al. 2022</name>
    <dbReference type="NCBI Taxonomy" id="2831468"/>
    <lineage>
        <taxon>Bacteria</taxon>
        <taxon>Pseudomonadati</taxon>
        <taxon>Pseudomonadota</taxon>
        <taxon>Alphaproteobacteria</taxon>
        <taxon>Hyphomicrobiales</taxon>
        <taxon>Phyllobacteriaceae</taxon>
        <taxon>Pseudaminobacter</taxon>
    </lineage>
</organism>
<keyword evidence="1" id="KW-0175">Coiled coil</keyword>
<proteinExistence type="predicted"/>
<feature type="coiled-coil region" evidence="1">
    <location>
        <begin position="45"/>
        <end position="72"/>
    </location>
</feature>
<evidence type="ECO:0000313" key="2">
    <source>
        <dbReference type="EMBL" id="MBS3648511.1"/>
    </source>
</evidence>
<protein>
    <submittedName>
        <fullName evidence="2">Uncharacterized protein</fullName>
    </submittedName>
</protein>
<evidence type="ECO:0000313" key="3">
    <source>
        <dbReference type="Proteomes" id="UP000680348"/>
    </source>
</evidence>